<evidence type="ECO:0000313" key="1">
    <source>
        <dbReference type="EMBL" id="SFI20935.1"/>
    </source>
</evidence>
<dbReference type="SUPFAM" id="SSF52540">
    <property type="entry name" value="P-loop containing nucleoside triphosphate hydrolases"/>
    <property type="match status" value="1"/>
</dbReference>
<evidence type="ECO:0000313" key="2">
    <source>
        <dbReference type="Proteomes" id="UP000198649"/>
    </source>
</evidence>
<dbReference type="PANTHER" id="PTHR37816">
    <property type="entry name" value="YALI0E33011P"/>
    <property type="match status" value="1"/>
</dbReference>
<dbReference type="AlphaFoldDB" id="A0A1I3GBM5"/>
<organism evidence="1 2">
    <name type="scientific">Nocardioides psychrotolerans</name>
    <dbReference type="NCBI Taxonomy" id="1005945"/>
    <lineage>
        <taxon>Bacteria</taxon>
        <taxon>Bacillati</taxon>
        <taxon>Actinomycetota</taxon>
        <taxon>Actinomycetes</taxon>
        <taxon>Propionibacteriales</taxon>
        <taxon>Nocardioidaceae</taxon>
        <taxon>Nocardioides</taxon>
    </lineage>
</organism>
<dbReference type="OrthoDB" id="5508973at2"/>
<dbReference type="InterPro" id="IPR052922">
    <property type="entry name" value="Cytidylate_Kinase-2"/>
</dbReference>
<dbReference type="RefSeq" id="WP_143099699.1">
    <property type="nucleotide sequence ID" value="NZ_BKAF01000047.1"/>
</dbReference>
<dbReference type="STRING" id="1005945.SAMN05216561_10670"/>
<reference evidence="1 2" key="1">
    <citation type="submission" date="2016-10" db="EMBL/GenBank/DDBJ databases">
        <authorList>
            <person name="de Groot N.N."/>
        </authorList>
    </citation>
    <scope>NUCLEOTIDE SEQUENCE [LARGE SCALE GENOMIC DNA]</scope>
    <source>
        <strain evidence="1 2">CGMCC 1.11156</strain>
    </source>
</reference>
<name>A0A1I3GBM5_9ACTN</name>
<dbReference type="InterPro" id="IPR027417">
    <property type="entry name" value="P-loop_NTPase"/>
</dbReference>
<gene>
    <name evidence="1" type="ORF">SAMN05216561_10670</name>
</gene>
<dbReference type="PANTHER" id="PTHR37816:SF2">
    <property type="entry name" value="DNA TOPOLOGY MODULATION PROTEIN FLAR-RELATED PROTEIN"/>
    <property type="match status" value="1"/>
</dbReference>
<evidence type="ECO:0008006" key="3">
    <source>
        <dbReference type="Google" id="ProtNLM"/>
    </source>
</evidence>
<dbReference type="EMBL" id="FOQG01000006">
    <property type="protein sequence ID" value="SFI20935.1"/>
    <property type="molecule type" value="Genomic_DNA"/>
</dbReference>
<protein>
    <recommendedName>
        <fullName evidence="3">Shikimate kinase</fullName>
    </recommendedName>
</protein>
<proteinExistence type="predicted"/>
<keyword evidence="2" id="KW-1185">Reference proteome</keyword>
<accession>A0A1I3GBM5</accession>
<dbReference type="Proteomes" id="UP000198649">
    <property type="component" value="Unassembled WGS sequence"/>
</dbReference>
<sequence>MRRGRLHVLGAGGAGTTTLARAVADHWSVAHADADDYFWELSHRPYVEKRPVEDRVALMTAVLPGRGAWDVDA</sequence>